<dbReference type="EMBL" id="DS268567">
    <property type="protein sequence ID" value="EFO90393.1"/>
    <property type="molecule type" value="Genomic_DNA"/>
</dbReference>
<gene>
    <name evidence="1" type="ORF">CRE_01259</name>
</gene>
<reference evidence="1" key="1">
    <citation type="submission" date="2007-07" db="EMBL/GenBank/DDBJ databases">
        <title>PCAP assembly of the Caenorhabditis remanei genome.</title>
        <authorList>
            <consortium name="The Caenorhabditis remanei Sequencing Consortium"/>
            <person name="Wilson R.K."/>
        </authorList>
    </citation>
    <scope>NUCLEOTIDE SEQUENCE [LARGE SCALE GENOMIC DNA]</scope>
    <source>
        <strain evidence="1">PB4641</strain>
    </source>
</reference>
<evidence type="ECO:0000313" key="1">
    <source>
        <dbReference type="EMBL" id="EFO90393.1"/>
    </source>
</evidence>
<dbReference type="AlphaFoldDB" id="E3N9M2"/>
<dbReference type="Proteomes" id="UP000008281">
    <property type="component" value="Unassembled WGS sequence"/>
</dbReference>
<proteinExistence type="predicted"/>
<dbReference type="InParanoid" id="E3N9M2"/>
<accession>E3N9M2</accession>
<evidence type="ECO:0000313" key="2">
    <source>
        <dbReference type="Proteomes" id="UP000008281"/>
    </source>
</evidence>
<sequence length="17" mass="1962">MADWMAELEDGHGGQWE</sequence>
<protein>
    <submittedName>
        <fullName evidence="1">Uncharacterized protein</fullName>
    </submittedName>
</protein>
<keyword evidence="2" id="KW-1185">Reference proteome</keyword>
<name>E3N9M2_CAERE</name>
<organism evidence="2">
    <name type="scientific">Caenorhabditis remanei</name>
    <name type="common">Caenorhabditis vulgaris</name>
    <dbReference type="NCBI Taxonomy" id="31234"/>
    <lineage>
        <taxon>Eukaryota</taxon>
        <taxon>Metazoa</taxon>
        <taxon>Ecdysozoa</taxon>
        <taxon>Nematoda</taxon>
        <taxon>Chromadorea</taxon>
        <taxon>Rhabditida</taxon>
        <taxon>Rhabditina</taxon>
        <taxon>Rhabditomorpha</taxon>
        <taxon>Rhabditoidea</taxon>
        <taxon>Rhabditidae</taxon>
        <taxon>Peloderinae</taxon>
        <taxon>Caenorhabditis</taxon>
    </lineage>
</organism>